<organism evidence="1">
    <name type="scientific">Zea mays</name>
    <name type="common">Maize</name>
    <dbReference type="NCBI Taxonomy" id="4577"/>
    <lineage>
        <taxon>Eukaryota</taxon>
        <taxon>Viridiplantae</taxon>
        <taxon>Streptophyta</taxon>
        <taxon>Embryophyta</taxon>
        <taxon>Tracheophyta</taxon>
        <taxon>Spermatophyta</taxon>
        <taxon>Magnoliopsida</taxon>
        <taxon>Liliopsida</taxon>
        <taxon>Poales</taxon>
        <taxon>Poaceae</taxon>
        <taxon>PACMAD clade</taxon>
        <taxon>Panicoideae</taxon>
        <taxon>Andropogonodae</taxon>
        <taxon>Andropogoneae</taxon>
        <taxon>Tripsacinae</taxon>
        <taxon>Zea</taxon>
    </lineage>
</organism>
<dbReference type="AlphaFoldDB" id="A0A1D6K2I0"/>
<gene>
    <name evidence="1" type="ORF">ZEAMMB73_Zm00001d029094</name>
</gene>
<sequence>MAPTRRLVSINLRQQSIKPSSKGYNAWQENLKEAGGTLSLRRVHLAIPIAGLQKFEADMDYTMLEKGHSAEIVTAAGSNLGKVFDSALRDQATV</sequence>
<reference evidence="1" key="1">
    <citation type="submission" date="2015-12" db="EMBL/GenBank/DDBJ databases">
        <title>Update maize B73 reference genome by single molecule sequencing technologies.</title>
        <authorList>
            <consortium name="Maize Genome Sequencing Project"/>
            <person name="Ware D."/>
        </authorList>
    </citation>
    <scope>NUCLEOTIDE SEQUENCE [LARGE SCALE GENOMIC DNA]</scope>
    <source>
        <tissue evidence="1">Seedling</tissue>
    </source>
</reference>
<proteinExistence type="predicted"/>
<dbReference type="InParanoid" id="A0A1D6K2I0"/>
<dbReference type="EMBL" id="CM007647">
    <property type="protein sequence ID" value="ONL97892.1"/>
    <property type="molecule type" value="Genomic_DNA"/>
</dbReference>
<protein>
    <submittedName>
        <fullName evidence="1">Uncharacterized protein</fullName>
    </submittedName>
</protein>
<evidence type="ECO:0000313" key="1">
    <source>
        <dbReference type="EMBL" id="ONL97892.1"/>
    </source>
</evidence>
<name>A0A1D6K2I0_MAIZE</name>
<accession>A0A1D6K2I0</accession>